<dbReference type="Gene3D" id="3.40.50.300">
    <property type="entry name" value="P-loop containing nucleotide triphosphate hydrolases"/>
    <property type="match status" value="1"/>
</dbReference>
<dbReference type="EMBL" id="MU003725">
    <property type="protein sequence ID" value="KAF2802152.1"/>
    <property type="molecule type" value="Genomic_DNA"/>
</dbReference>
<evidence type="ECO:0000313" key="2">
    <source>
        <dbReference type="Proteomes" id="UP000504636"/>
    </source>
</evidence>
<evidence type="ECO:0000313" key="1">
    <source>
        <dbReference type="EMBL" id="KAF2802152.1"/>
    </source>
</evidence>
<dbReference type="GeneID" id="54454225"/>
<gene>
    <name evidence="1 3" type="ORF">BDZ99DRAFT_210624</name>
</gene>
<reference evidence="1 3" key="1">
    <citation type="journal article" date="2020" name="Stud. Mycol.">
        <title>101 Dothideomycetes genomes: a test case for predicting lifestyles and emergence of pathogens.</title>
        <authorList>
            <person name="Haridas S."/>
            <person name="Albert R."/>
            <person name="Binder M."/>
            <person name="Bloem J."/>
            <person name="Labutti K."/>
            <person name="Salamov A."/>
            <person name="Andreopoulos B."/>
            <person name="Baker S."/>
            <person name="Barry K."/>
            <person name="Bills G."/>
            <person name="Bluhm B."/>
            <person name="Cannon C."/>
            <person name="Castanera R."/>
            <person name="Culley D."/>
            <person name="Daum C."/>
            <person name="Ezra D."/>
            <person name="Gonzalez J."/>
            <person name="Henrissat B."/>
            <person name="Kuo A."/>
            <person name="Liang C."/>
            <person name="Lipzen A."/>
            <person name="Lutzoni F."/>
            <person name="Magnuson J."/>
            <person name="Mondo S."/>
            <person name="Nolan M."/>
            <person name="Ohm R."/>
            <person name="Pangilinan J."/>
            <person name="Park H.-J."/>
            <person name="Ramirez L."/>
            <person name="Alfaro M."/>
            <person name="Sun H."/>
            <person name="Tritt A."/>
            <person name="Yoshinaga Y."/>
            <person name="Zwiers L.-H."/>
            <person name="Turgeon B."/>
            <person name="Goodwin S."/>
            <person name="Spatafora J."/>
            <person name="Crous P."/>
            <person name="Grigoriev I."/>
        </authorList>
    </citation>
    <scope>NUCLEOTIDE SEQUENCE</scope>
    <source>
        <strain evidence="1 3">CBS 304.34</strain>
    </source>
</reference>
<evidence type="ECO:0008006" key="4">
    <source>
        <dbReference type="Google" id="ProtNLM"/>
    </source>
</evidence>
<dbReference type="AlphaFoldDB" id="A0A6A6Y058"/>
<dbReference type="SUPFAM" id="SSF52540">
    <property type="entry name" value="P-loop containing nucleoside triphosphate hydrolases"/>
    <property type="match status" value="1"/>
</dbReference>
<dbReference type="PANTHER" id="PTHR35205">
    <property type="entry name" value="NB-ARC AND TPR DOMAIN PROTEIN"/>
    <property type="match status" value="1"/>
</dbReference>
<proteinExistence type="predicted"/>
<reference evidence="3" key="3">
    <citation type="submission" date="2025-04" db="UniProtKB">
        <authorList>
            <consortium name="RefSeq"/>
        </authorList>
    </citation>
    <scope>IDENTIFICATION</scope>
    <source>
        <strain evidence="3">CBS 304.34</strain>
    </source>
</reference>
<dbReference type="OrthoDB" id="6161812at2759"/>
<protein>
    <recommendedName>
        <fullName evidence="4">NB-ARC domain-containing protein</fullName>
    </recommendedName>
</protein>
<dbReference type="InterPro" id="IPR027417">
    <property type="entry name" value="P-loop_NTPase"/>
</dbReference>
<accession>A0A6A6Y058</accession>
<sequence length="226" mass="24865">MSTEIRSEEVGHFFNAPTRGSDVFYGREDLLLEIKQSLHPKPSQPKPSNQSLPNTVWLSGLGGVGKTEIAREYAFRWSSDYKVVLWINAKSESTILRSFAVIAVLLGILQPNVELNPRHGLRLTQNWLAGLAGRNPDGHDSWLMIFDNTDDPILLDDFIPRHSPNGAVLITSRRPSPGASEATALEVLPLSNEDGLQLLLDLSHLHDNAEVEGDNMAAGVGRAKDQ</sequence>
<name>A0A6A6Y058_9PEZI</name>
<dbReference type="RefSeq" id="XP_033569116.1">
    <property type="nucleotide sequence ID" value="XM_033713332.1"/>
</dbReference>
<evidence type="ECO:0000313" key="3">
    <source>
        <dbReference type="RefSeq" id="XP_033569116.1"/>
    </source>
</evidence>
<organism evidence="1">
    <name type="scientific">Mytilinidion resinicola</name>
    <dbReference type="NCBI Taxonomy" id="574789"/>
    <lineage>
        <taxon>Eukaryota</taxon>
        <taxon>Fungi</taxon>
        <taxon>Dikarya</taxon>
        <taxon>Ascomycota</taxon>
        <taxon>Pezizomycotina</taxon>
        <taxon>Dothideomycetes</taxon>
        <taxon>Pleosporomycetidae</taxon>
        <taxon>Mytilinidiales</taxon>
        <taxon>Mytilinidiaceae</taxon>
        <taxon>Mytilinidion</taxon>
    </lineage>
</organism>
<reference evidence="3" key="2">
    <citation type="submission" date="2020-04" db="EMBL/GenBank/DDBJ databases">
        <authorList>
            <consortium name="NCBI Genome Project"/>
        </authorList>
    </citation>
    <scope>NUCLEOTIDE SEQUENCE</scope>
    <source>
        <strain evidence="3">CBS 304.34</strain>
    </source>
</reference>
<dbReference type="Proteomes" id="UP000504636">
    <property type="component" value="Unplaced"/>
</dbReference>
<dbReference type="PANTHER" id="PTHR35205:SF1">
    <property type="entry name" value="ZU5 DOMAIN-CONTAINING PROTEIN"/>
    <property type="match status" value="1"/>
</dbReference>
<keyword evidence="2" id="KW-1185">Reference proteome</keyword>